<proteinExistence type="predicted"/>
<reference evidence="1 2" key="1">
    <citation type="submission" date="2019-08" db="EMBL/GenBank/DDBJ databases">
        <title>Formosa sediminis sp. nov., isolated from marine sediment.</title>
        <authorList>
            <person name="Cao W.R."/>
        </authorList>
    </citation>
    <scope>NUCLEOTIDE SEQUENCE [LARGE SCALE GENOMIC DNA]</scope>
    <source>
        <strain evidence="1 2">1494</strain>
    </source>
</reference>
<organism evidence="1 2">
    <name type="scientific">Formosa maritima</name>
    <dbReference type="NCBI Taxonomy" id="2592046"/>
    <lineage>
        <taxon>Bacteria</taxon>
        <taxon>Pseudomonadati</taxon>
        <taxon>Bacteroidota</taxon>
        <taxon>Flavobacteriia</taxon>
        <taxon>Flavobacteriales</taxon>
        <taxon>Flavobacteriaceae</taxon>
        <taxon>Formosa</taxon>
    </lineage>
</organism>
<protein>
    <submittedName>
        <fullName evidence="1">Uncharacterized protein</fullName>
    </submittedName>
</protein>
<evidence type="ECO:0000313" key="1">
    <source>
        <dbReference type="EMBL" id="TYA52467.1"/>
    </source>
</evidence>
<comment type="caution">
    <text evidence="1">The sequence shown here is derived from an EMBL/GenBank/DDBJ whole genome shotgun (WGS) entry which is preliminary data.</text>
</comment>
<name>A0A5D0G3L3_9FLAO</name>
<dbReference type="RefSeq" id="WP_148457510.1">
    <property type="nucleotide sequence ID" value="NZ_VSFC01000062.1"/>
</dbReference>
<dbReference type="EMBL" id="VSFC01000062">
    <property type="protein sequence ID" value="TYA52467.1"/>
    <property type="molecule type" value="Genomic_DNA"/>
</dbReference>
<sequence>MTIPYRNPIFHDEGKSTYAGDFELTDQALKNYKVARDKFGTTEIDLPTGSSFTVKDYQYRLDDGSVGMHFVPVSNNDSIMGPDKIYKSGFYYIDEFLRKKMNLKPEEPIYALINYFHPELNKGKLTELLAPTSEKIEMGFTHLGAYYGKGYTTNAPMLYHWHRFGVTGEANQTVFGYPANVQIISLKGVPQATVNKNLRYVDVCLNSGVEFPSKDAQIYKHAKFRPVDINTALMFYRDWINYETYLHTDDSWNTYCAAHKTLVATIALNLPHNLASFQEVYGTSEGADLFEKFKLFYNNVIGPDPGFLPTDETYFEPVWKQQGLTADQISPFTLEEYNAYENARIAGTINSFKGKKPLPPNKATCWAAQTSADVIFDIVQVYADMLDVGPIISSAVILGFMDTIDDRMGISKLTYLWHAMPIVDKLMMAHANIYAAKDSDNYLKTTFEELVVAYGGTNDTSNNLDEELKKLKSFKGILEFIKSDPIPKAIAAWALLGVVSHWDDIIKTGTLTATDAYVKFMEACKEDMEKAKALYIKDPSKIEFNTPPAIAHLICNGMYEPDEFVTLTEVCTIIDITEAQLKTS</sequence>
<evidence type="ECO:0000313" key="2">
    <source>
        <dbReference type="Proteomes" id="UP000324550"/>
    </source>
</evidence>
<gene>
    <name evidence="1" type="ORF">FVF61_14110</name>
</gene>
<dbReference type="Proteomes" id="UP000324550">
    <property type="component" value="Unassembled WGS sequence"/>
</dbReference>
<keyword evidence="2" id="KW-1185">Reference proteome</keyword>
<accession>A0A5D0G3L3</accession>
<dbReference type="AlphaFoldDB" id="A0A5D0G3L3"/>
<dbReference type="OrthoDB" id="1552634at2"/>